<dbReference type="PROSITE" id="PS00690">
    <property type="entry name" value="DEAH_ATP_HELICASE"/>
    <property type="match status" value="1"/>
</dbReference>
<dbReference type="InterPro" id="IPR000330">
    <property type="entry name" value="SNF2_N"/>
</dbReference>
<gene>
    <name evidence="20" type="ORF">PV08_05475</name>
</gene>
<dbReference type="SMART" id="SM00487">
    <property type="entry name" value="DEXDc"/>
    <property type="match status" value="1"/>
</dbReference>
<dbReference type="InterPro" id="IPR014012">
    <property type="entry name" value="HSA_dom"/>
</dbReference>
<feature type="region of interest" description="Disordered" evidence="16">
    <location>
        <begin position="1535"/>
        <end position="1565"/>
    </location>
</feature>
<keyword evidence="14" id="KW-0539">Nucleus</keyword>
<evidence type="ECO:0000256" key="8">
    <source>
        <dbReference type="ARBA" id="ARBA00022840"/>
    </source>
</evidence>
<dbReference type="Pfam" id="PF00176">
    <property type="entry name" value="SNF2-rel_dom"/>
    <property type="match status" value="1"/>
</dbReference>
<name>A0A0D2BVY6_9EURO</name>
<dbReference type="EMBL" id="KN847495">
    <property type="protein sequence ID" value="KIW15429.1"/>
    <property type="molecule type" value="Genomic_DNA"/>
</dbReference>
<evidence type="ECO:0000256" key="13">
    <source>
        <dbReference type="ARBA" id="ARBA00023163"/>
    </source>
</evidence>
<dbReference type="Pfam" id="PF00271">
    <property type="entry name" value="Helicase_C"/>
    <property type="match status" value="1"/>
</dbReference>
<keyword evidence="7" id="KW-0347">Helicase</keyword>
<evidence type="ECO:0000256" key="15">
    <source>
        <dbReference type="ARBA" id="ARBA00047995"/>
    </source>
</evidence>
<dbReference type="InterPro" id="IPR014001">
    <property type="entry name" value="Helicase_ATP-bd"/>
</dbReference>
<feature type="region of interest" description="Disordered" evidence="16">
    <location>
        <begin position="500"/>
        <end position="771"/>
    </location>
</feature>
<keyword evidence="12" id="KW-0010">Activator</keyword>
<feature type="domain" description="HSA" evidence="19">
    <location>
        <begin position="371"/>
        <end position="446"/>
    </location>
</feature>
<dbReference type="Pfam" id="PF07529">
    <property type="entry name" value="HSA"/>
    <property type="match status" value="1"/>
</dbReference>
<feature type="compositionally biased region" description="Basic and acidic residues" evidence="16">
    <location>
        <begin position="1535"/>
        <end position="1550"/>
    </location>
</feature>
<dbReference type="GO" id="GO:0006338">
    <property type="term" value="P:chromatin remodeling"/>
    <property type="evidence" value="ECO:0007669"/>
    <property type="project" value="TreeGrafter"/>
</dbReference>
<dbReference type="SMART" id="SM00490">
    <property type="entry name" value="HELICc"/>
    <property type="match status" value="1"/>
</dbReference>
<feature type="compositionally biased region" description="Basic and acidic residues" evidence="16">
    <location>
        <begin position="128"/>
        <end position="139"/>
    </location>
</feature>
<dbReference type="InterPro" id="IPR002464">
    <property type="entry name" value="DNA/RNA_helicase_DEAH_CS"/>
</dbReference>
<dbReference type="InterPro" id="IPR050520">
    <property type="entry name" value="INO80/SWR1_helicase"/>
</dbReference>
<evidence type="ECO:0000256" key="11">
    <source>
        <dbReference type="ARBA" id="ARBA00023125"/>
    </source>
</evidence>
<dbReference type="GO" id="GO:0003677">
    <property type="term" value="F:DNA binding"/>
    <property type="evidence" value="ECO:0007669"/>
    <property type="project" value="UniProtKB-KW"/>
</dbReference>
<dbReference type="GO" id="GO:0042393">
    <property type="term" value="F:histone binding"/>
    <property type="evidence" value="ECO:0007669"/>
    <property type="project" value="TreeGrafter"/>
</dbReference>
<evidence type="ECO:0000256" key="9">
    <source>
        <dbReference type="ARBA" id="ARBA00022853"/>
    </source>
</evidence>
<feature type="compositionally biased region" description="Acidic residues" evidence="16">
    <location>
        <begin position="581"/>
        <end position="619"/>
    </location>
</feature>
<feature type="region of interest" description="Disordered" evidence="16">
    <location>
        <begin position="1"/>
        <end position="270"/>
    </location>
</feature>
<feature type="compositionally biased region" description="Pro residues" evidence="16">
    <location>
        <begin position="160"/>
        <end position="170"/>
    </location>
</feature>
<keyword evidence="8" id="KW-0067">ATP-binding</keyword>
<evidence type="ECO:0000313" key="20">
    <source>
        <dbReference type="EMBL" id="KIW15429.1"/>
    </source>
</evidence>
<evidence type="ECO:0000313" key="21">
    <source>
        <dbReference type="Proteomes" id="UP000053328"/>
    </source>
</evidence>
<keyword evidence="11" id="KW-0238">DNA-binding</keyword>
<feature type="compositionally biased region" description="Polar residues" evidence="16">
    <location>
        <begin position="500"/>
        <end position="520"/>
    </location>
</feature>
<comment type="similarity">
    <text evidence="2">Belongs to the SNF2/RAD54 helicase family. SWR1 subfamily.</text>
</comment>
<evidence type="ECO:0000259" key="19">
    <source>
        <dbReference type="PROSITE" id="PS51204"/>
    </source>
</evidence>
<keyword evidence="13" id="KW-0804">Transcription</keyword>
<feature type="compositionally biased region" description="Basic and acidic residues" evidence="16">
    <location>
        <begin position="51"/>
        <end position="68"/>
    </location>
</feature>
<protein>
    <recommendedName>
        <fullName evidence="4">DNA helicase</fullName>
        <ecNumber evidence="4">3.6.4.12</ecNumber>
    </recommendedName>
</protein>
<comment type="catalytic activity">
    <reaction evidence="15">
        <text>ATP + H2O = ADP + phosphate + H(+)</text>
        <dbReference type="Rhea" id="RHEA:13065"/>
        <dbReference type="ChEBI" id="CHEBI:15377"/>
        <dbReference type="ChEBI" id="CHEBI:15378"/>
        <dbReference type="ChEBI" id="CHEBI:30616"/>
        <dbReference type="ChEBI" id="CHEBI:43474"/>
        <dbReference type="ChEBI" id="CHEBI:456216"/>
        <dbReference type="EC" id="3.6.4.12"/>
    </reaction>
</comment>
<feature type="compositionally biased region" description="Basic and acidic residues" evidence="16">
    <location>
        <begin position="1616"/>
        <end position="1626"/>
    </location>
</feature>
<dbReference type="OrthoDB" id="372624at2759"/>
<evidence type="ECO:0000256" key="3">
    <source>
        <dbReference type="ARBA" id="ARBA00011826"/>
    </source>
</evidence>
<reference evidence="20 21" key="1">
    <citation type="submission" date="2015-01" db="EMBL/GenBank/DDBJ databases">
        <title>The Genome Sequence of Exophiala spinifera CBS89968.</title>
        <authorList>
            <consortium name="The Broad Institute Genomics Platform"/>
            <person name="Cuomo C."/>
            <person name="de Hoog S."/>
            <person name="Gorbushina A."/>
            <person name="Stielow B."/>
            <person name="Teixiera M."/>
            <person name="Abouelleil A."/>
            <person name="Chapman S.B."/>
            <person name="Priest M."/>
            <person name="Young S.K."/>
            <person name="Wortman J."/>
            <person name="Nusbaum C."/>
            <person name="Birren B."/>
        </authorList>
    </citation>
    <scope>NUCLEOTIDE SEQUENCE [LARGE SCALE GENOMIC DNA]</scope>
    <source>
        <strain evidence="20 21">CBS 89968</strain>
    </source>
</reference>
<evidence type="ECO:0000256" key="2">
    <source>
        <dbReference type="ARBA" id="ARBA00009220"/>
    </source>
</evidence>
<dbReference type="Gene3D" id="3.40.50.10810">
    <property type="entry name" value="Tandem AAA-ATPase domain"/>
    <property type="match status" value="1"/>
</dbReference>
<keyword evidence="10" id="KW-0805">Transcription regulation</keyword>
<evidence type="ECO:0000256" key="4">
    <source>
        <dbReference type="ARBA" id="ARBA00012551"/>
    </source>
</evidence>
<dbReference type="RefSeq" id="XP_016235645.1">
    <property type="nucleotide sequence ID" value="XM_016379818.1"/>
</dbReference>
<proteinExistence type="inferred from homology"/>
<feature type="compositionally biased region" description="Basic and acidic residues" evidence="16">
    <location>
        <begin position="680"/>
        <end position="706"/>
    </location>
</feature>
<dbReference type="Proteomes" id="UP000053328">
    <property type="component" value="Unassembled WGS sequence"/>
</dbReference>
<dbReference type="Gene3D" id="1.20.120.850">
    <property type="entry name" value="SWI2/SNF2 ATPases, N-terminal domain"/>
    <property type="match status" value="1"/>
</dbReference>
<evidence type="ECO:0000256" key="5">
    <source>
        <dbReference type="ARBA" id="ARBA00022741"/>
    </source>
</evidence>
<comment type="subcellular location">
    <subcellularLocation>
        <location evidence="1">Nucleus</location>
    </subcellularLocation>
</comment>
<feature type="compositionally biased region" description="Basic and acidic residues" evidence="16">
    <location>
        <begin position="172"/>
        <end position="189"/>
    </location>
</feature>
<feature type="compositionally biased region" description="Basic residues" evidence="16">
    <location>
        <begin position="238"/>
        <end position="247"/>
    </location>
</feature>
<dbReference type="Gene3D" id="3.40.50.300">
    <property type="entry name" value="P-loop containing nucleotide triphosphate hydrolases"/>
    <property type="match status" value="1"/>
</dbReference>
<feature type="compositionally biased region" description="Acidic residues" evidence="16">
    <location>
        <begin position="521"/>
        <end position="550"/>
    </location>
</feature>
<evidence type="ECO:0000256" key="14">
    <source>
        <dbReference type="ARBA" id="ARBA00023242"/>
    </source>
</evidence>
<sequence length="1626" mass="184136">MPAGANVGLSSDRRLASQQPGSRHVSSITTTWPPVTNDHTGVLDDQVAPPPRHEDTSIERGDSDEPQAKRRKIAAGHKPSPRPISPPWKRVAAEGPTSFVEDGRRRSGRTNIVPLDLQPQSTKRHTRAAFDKVKSERQKQAKPIYNVSTRKPKAETLEPSPTPKRGPGRPPKNRDSDKTPSIKHEETPKPAKALHAHKAPPTRQRQRSREVEGMRAKIEELKKLRDSLKSSSASVSKSPRRRRRRKSTSVNGVESRSPPHVNGFLETDDDDASDLSSIYTTRDSSPPLTLHKVTLRVQLPEPTVATPSNIPPPKRFSSFSEFLDLDESEPRAGEDLLTPQQIRQEAASRNRVYGALESGKVFDKILSDTLPAKHDEPRRQYAHLDHLLAHICHFRQLLRKEAQDHKRTAQILAHEAKKYVEEKRKRNKVKTPEEIEQEKREAAIASYRAVAKDMDRLWAAVRAEVDLMRQKQYEEEQQAKMKGHLARVLDRTDQMLNRATDQEESLMSETDLSTDEGATSETDDSEQMSESDTEPESESAAGDDDAEMSIEDLKRKYGNLPDLPADEEMSVQGDAETNPDQSEEEDSDPETEMDSEFDTDDSNDDDDDDDDNDAEDSEEDTRGGLLSLFSKKELASMAPSSEDVPTDDNDGDVSTPPLVQVLEDDEMQAADSPPVSPNPEKAEHDEVESAHIHEVDHVEEARRDASVDVPMPQLDDNDSASQEPSAHTSPRTTATKLSEPDSVSSIEVAPETTQPAAQSPETKSTIKTPVPSLLRGTLREYQHEGLDWLADLYAHGRSGILADEMGLGKTIQSIALLAHLAEVHEVWGPHLIVVPTSVMLNWEMEFKKFLPGFKILTYYGSPEERKQKRKGWMTDDSFNVCVTSYQLVLQDANSFKRRRWHYMILDEAHNIKNFRSERWQTMMTFNTRARLLLTGTPLQNNLTELWSLLFFLHYGQDNQGEDDAFAGLKEWSEWFKRPVESILEHGRQVLDEEDREQVAKLHKVIRPFLLRRLKADVEKQMPAKYEHVEMCRLSKRQRQLYDGFMSRAQTKETLASGNYLSIINALMQLRKVCNHPDLFETRPITTSFAMSKSMAATFEIKDLLVRRNLMRDAANDLDLDFLRLAPLSDENMSTIEFMQTAGRHASHLLKALRESQYRRISQDTNWHGETCAGVLGSLENVGRKARIQELDRAIYYEAYRHHQHPIYGRGLINKLTVNTTNARLSRLSPFRVRSKWWENEMPVAALDLVQSIESRSTLMEPLIEQFACITPAVVATDLGMTAVTEEGAATIRADPQTWKLDPFHQARMKLSIAFPDKRLLQYDCGKLQRLDKLLRQLQSGGHRALIFTQMTKVLDILEQFLNIHGHRYLRLDGATKVEQRQILTDRFNNDPRILAFILSSRSGGLGINLTGADTVIFYDLDWNPAMDRQCTDRAHRIGQTRDVHIYRFVSEHTIEANILRKANQKQLLDDVVIQEGDFTTDYMNKVTYRDMLDGPDENDAAGLAMDRVLGNDKTNIAVLEQAEDQEDRAAAKVAAREVQHADDGDFEDKTATATPRTNEAHTPGPFAATDAALAETHMDGDDGGHDIDGYMIKLQSWMMKDIPLGPGKDKRKKGKRRDEHRVRRVK</sequence>
<keyword evidence="9" id="KW-0156">Chromatin regulator</keyword>
<keyword evidence="21" id="KW-1185">Reference proteome</keyword>
<dbReference type="GO" id="GO:0003678">
    <property type="term" value="F:DNA helicase activity"/>
    <property type="evidence" value="ECO:0007669"/>
    <property type="project" value="UniProtKB-EC"/>
</dbReference>
<evidence type="ECO:0000256" key="6">
    <source>
        <dbReference type="ARBA" id="ARBA00022801"/>
    </source>
</evidence>
<dbReference type="PROSITE" id="PS51194">
    <property type="entry name" value="HELICASE_CTER"/>
    <property type="match status" value="1"/>
</dbReference>
<dbReference type="FunFam" id="3.40.50.10810:FF:000005">
    <property type="entry name" value="Photoperiod-independent early flowering 1"/>
    <property type="match status" value="1"/>
</dbReference>
<dbReference type="CDD" id="cd18793">
    <property type="entry name" value="SF2_C_SNF"/>
    <property type="match status" value="1"/>
</dbReference>
<feature type="domain" description="Helicase C-terminal" evidence="18">
    <location>
        <begin position="1329"/>
        <end position="1479"/>
    </location>
</feature>
<evidence type="ECO:0000256" key="10">
    <source>
        <dbReference type="ARBA" id="ARBA00023015"/>
    </source>
</evidence>
<dbReference type="PANTHER" id="PTHR45685">
    <property type="entry name" value="HELICASE SRCAP-RELATED"/>
    <property type="match status" value="1"/>
</dbReference>
<dbReference type="InterPro" id="IPR049730">
    <property type="entry name" value="SNF2/RAD54-like_C"/>
</dbReference>
<dbReference type="GeneID" id="27332558"/>
<accession>A0A0D2BVY6</accession>
<feature type="domain" description="Helicase ATP-binding" evidence="17">
    <location>
        <begin position="790"/>
        <end position="955"/>
    </location>
</feature>
<feature type="compositionally biased region" description="Polar residues" evidence="16">
    <location>
        <begin position="16"/>
        <end position="39"/>
    </location>
</feature>
<evidence type="ECO:0000256" key="1">
    <source>
        <dbReference type="ARBA" id="ARBA00004123"/>
    </source>
</evidence>
<dbReference type="PROSITE" id="PS51192">
    <property type="entry name" value="HELICASE_ATP_BIND_1"/>
    <property type="match status" value="1"/>
</dbReference>
<dbReference type="GO" id="GO:0016887">
    <property type="term" value="F:ATP hydrolysis activity"/>
    <property type="evidence" value="ECO:0007669"/>
    <property type="project" value="TreeGrafter"/>
</dbReference>
<dbReference type="InterPro" id="IPR038718">
    <property type="entry name" value="SNF2-like_sf"/>
</dbReference>
<feature type="region of interest" description="Disordered" evidence="16">
    <location>
        <begin position="1601"/>
        <end position="1626"/>
    </location>
</feature>
<dbReference type="VEuPathDB" id="FungiDB:PV08_05475"/>
<dbReference type="InterPro" id="IPR027417">
    <property type="entry name" value="P-loop_NTPase"/>
</dbReference>
<keyword evidence="5" id="KW-0547">Nucleotide-binding</keyword>
<comment type="subunit">
    <text evidence="3">Component of the SWR1 chromatin-remodeling complex.</text>
</comment>
<evidence type="ECO:0000256" key="16">
    <source>
        <dbReference type="SAM" id="MobiDB-lite"/>
    </source>
</evidence>
<feature type="compositionally biased region" description="Basic residues" evidence="16">
    <location>
        <begin position="192"/>
        <end position="206"/>
    </location>
</feature>
<dbReference type="GO" id="GO:0005524">
    <property type="term" value="F:ATP binding"/>
    <property type="evidence" value="ECO:0007669"/>
    <property type="project" value="UniProtKB-KW"/>
</dbReference>
<dbReference type="PROSITE" id="PS51204">
    <property type="entry name" value="HSA"/>
    <property type="match status" value="1"/>
</dbReference>
<dbReference type="HOGENOM" id="CLU_000315_24_2_1"/>
<dbReference type="GO" id="GO:0000812">
    <property type="term" value="C:Swr1 complex"/>
    <property type="evidence" value="ECO:0007669"/>
    <property type="project" value="TreeGrafter"/>
</dbReference>
<evidence type="ECO:0000259" key="18">
    <source>
        <dbReference type="PROSITE" id="PS51194"/>
    </source>
</evidence>
<dbReference type="SUPFAM" id="SSF52540">
    <property type="entry name" value="P-loop containing nucleoside triphosphate hydrolases"/>
    <property type="match status" value="2"/>
</dbReference>
<dbReference type="FunFam" id="3.40.50.300:FF:000655">
    <property type="entry name" value="Protein PHOTOPERIOD-INDEPENDENT EARLY FLOWERING 1"/>
    <property type="match status" value="1"/>
</dbReference>
<feature type="compositionally biased region" description="Basic and acidic residues" evidence="16">
    <location>
        <begin position="207"/>
        <end position="228"/>
    </location>
</feature>
<evidence type="ECO:0000259" key="17">
    <source>
        <dbReference type="PROSITE" id="PS51192"/>
    </source>
</evidence>
<dbReference type="EC" id="3.6.4.12" evidence="4"/>
<organism evidence="20 21">
    <name type="scientific">Exophiala spinifera</name>
    <dbReference type="NCBI Taxonomy" id="91928"/>
    <lineage>
        <taxon>Eukaryota</taxon>
        <taxon>Fungi</taxon>
        <taxon>Dikarya</taxon>
        <taxon>Ascomycota</taxon>
        <taxon>Pezizomycotina</taxon>
        <taxon>Eurotiomycetes</taxon>
        <taxon>Chaetothyriomycetidae</taxon>
        <taxon>Chaetothyriales</taxon>
        <taxon>Herpotrichiellaceae</taxon>
        <taxon>Exophiala</taxon>
    </lineage>
</organism>
<dbReference type="PANTHER" id="PTHR45685:SF1">
    <property type="entry name" value="HELICASE SRCAP"/>
    <property type="match status" value="1"/>
</dbReference>
<feature type="compositionally biased region" description="Polar residues" evidence="16">
    <location>
        <begin position="719"/>
        <end position="767"/>
    </location>
</feature>
<dbReference type="STRING" id="91928.A0A0D2BVY6"/>
<dbReference type="InterPro" id="IPR001650">
    <property type="entry name" value="Helicase_C-like"/>
</dbReference>
<evidence type="ECO:0000256" key="12">
    <source>
        <dbReference type="ARBA" id="ARBA00023159"/>
    </source>
</evidence>
<keyword evidence="6" id="KW-0378">Hydrolase</keyword>
<evidence type="ECO:0000256" key="7">
    <source>
        <dbReference type="ARBA" id="ARBA00022806"/>
    </source>
</evidence>